<evidence type="ECO:0000256" key="3">
    <source>
        <dbReference type="ARBA" id="ARBA00022679"/>
    </source>
</evidence>
<proteinExistence type="inferred from homology"/>
<evidence type="ECO:0000256" key="6">
    <source>
        <dbReference type="ARBA" id="ARBA00023136"/>
    </source>
</evidence>
<keyword evidence="5 7" id="KW-1133">Transmembrane helix</keyword>
<reference evidence="8" key="1">
    <citation type="submission" date="2021-01" db="EMBL/GenBank/DDBJ databases">
        <title>Marivirga sp. nov., isolated from intertidal surface sediments.</title>
        <authorList>
            <person name="Zhang M."/>
        </authorList>
    </citation>
    <scope>NUCLEOTIDE SEQUENCE</scope>
    <source>
        <strain evidence="8">SM1354</strain>
    </source>
</reference>
<evidence type="ECO:0000256" key="2">
    <source>
        <dbReference type="ARBA" id="ARBA00022475"/>
    </source>
</evidence>
<evidence type="ECO:0000313" key="8">
    <source>
        <dbReference type="EMBL" id="MBL0763685.1"/>
    </source>
</evidence>
<feature type="transmembrane region" description="Helical" evidence="7">
    <location>
        <begin position="56"/>
        <end position="78"/>
    </location>
</feature>
<feature type="transmembrane region" description="Helical" evidence="7">
    <location>
        <begin position="12"/>
        <end position="36"/>
    </location>
</feature>
<comment type="pathway">
    <text evidence="7">Protein modification; lipoprotein biosynthesis (diacylglyceryl transfer).</text>
</comment>
<comment type="similarity">
    <text evidence="1 7">Belongs to the Lgt family.</text>
</comment>
<feature type="binding site" evidence="7">
    <location>
        <position position="149"/>
    </location>
    <ligand>
        <name>a 1,2-diacyl-sn-glycero-3-phospho-(1'-sn-glycerol)</name>
        <dbReference type="ChEBI" id="CHEBI:64716"/>
    </ligand>
</feature>
<name>A0A937DH61_9BACT</name>
<dbReference type="GO" id="GO:0008961">
    <property type="term" value="F:phosphatidylglycerol-prolipoprotein diacylglyceryl transferase activity"/>
    <property type="evidence" value="ECO:0007669"/>
    <property type="project" value="UniProtKB-UniRule"/>
</dbReference>
<feature type="transmembrane region" description="Helical" evidence="7">
    <location>
        <begin position="130"/>
        <end position="150"/>
    </location>
</feature>
<comment type="catalytic activity">
    <reaction evidence="7">
        <text>L-cysteinyl-[prolipoprotein] + a 1,2-diacyl-sn-glycero-3-phospho-(1'-sn-glycerol) = an S-1,2-diacyl-sn-glyceryl-L-cysteinyl-[prolipoprotein] + sn-glycerol 1-phosphate + H(+)</text>
        <dbReference type="Rhea" id="RHEA:56712"/>
        <dbReference type="Rhea" id="RHEA-COMP:14679"/>
        <dbReference type="Rhea" id="RHEA-COMP:14680"/>
        <dbReference type="ChEBI" id="CHEBI:15378"/>
        <dbReference type="ChEBI" id="CHEBI:29950"/>
        <dbReference type="ChEBI" id="CHEBI:57685"/>
        <dbReference type="ChEBI" id="CHEBI:64716"/>
        <dbReference type="ChEBI" id="CHEBI:140658"/>
        <dbReference type="EC" id="2.5.1.145"/>
    </reaction>
</comment>
<keyword evidence="2 7" id="KW-1003">Cell membrane</keyword>
<dbReference type="PANTHER" id="PTHR30589">
    <property type="entry name" value="PROLIPOPROTEIN DIACYLGLYCERYL TRANSFERASE"/>
    <property type="match status" value="1"/>
</dbReference>
<dbReference type="NCBIfam" id="TIGR00544">
    <property type="entry name" value="lgt"/>
    <property type="match status" value="1"/>
</dbReference>
<comment type="caution">
    <text evidence="8">The sequence shown here is derived from an EMBL/GenBank/DDBJ whole genome shotgun (WGS) entry which is preliminary data.</text>
</comment>
<dbReference type="EC" id="2.5.1.145" evidence="7"/>
<dbReference type="InterPro" id="IPR001640">
    <property type="entry name" value="Lgt"/>
</dbReference>
<evidence type="ECO:0000256" key="1">
    <source>
        <dbReference type="ARBA" id="ARBA00007150"/>
    </source>
</evidence>
<dbReference type="PANTHER" id="PTHR30589:SF0">
    <property type="entry name" value="PHOSPHATIDYLGLYCEROL--PROLIPOPROTEIN DIACYLGLYCERYL TRANSFERASE"/>
    <property type="match status" value="1"/>
</dbReference>
<comment type="function">
    <text evidence="7">Catalyzes the transfer of the diacylglyceryl group from phosphatidylglycerol to the sulfhydryl group of the N-terminal cysteine of a prolipoprotein, the first step in the formation of mature lipoproteins.</text>
</comment>
<keyword evidence="6 7" id="KW-0472">Membrane</keyword>
<evidence type="ECO:0000256" key="4">
    <source>
        <dbReference type="ARBA" id="ARBA00022692"/>
    </source>
</evidence>
<keyword evidence="3 7" id="KW-0808">Transferase</keyword>
<dbReference type="AlphaFoldDB" id="A0A937DH61"/>
<feature type="transmembrane region" description="Helical" evidence="7">
    <location>
        <begin position="98"/>
        <end position="123"/>
    </location>
</feature>
<evidence type="ECO:0000256" key="7">
    <source>
        <dbReference type="HAMAP-Rule" id="MF_01147"/>
    </source>
</evidence>
<feature type="transmembrane region" description="Helical" evidence="7">
    <location>
        <begin position="246"/>
        <end position="263"/>
    </location>
</feature>
<gene>
    <name evidence="7 8" type="primary">lgt</name>
    <name evidence="8" type="ORF">JKP34_00390</name>
</gene>
<feature type="transmembrane region" description="Helical" evidence="7">
    <location>
        <begin position="182"/>
        <end position="200"/>
    </location>
</feature>
<comment type="subcellular location">
    <subcellularLocation>
        <location evidence="7">Cell membrane</location>
        <topology evidence="7">Multi-pass membrane protein</topology>
    </subcellularLocation>
</comment>
<keyword evidence="9" id="KW-1185">Reference proteome</keyword>
<dbReference type="RefSeq" id="WP_201916552.1">
    <property type="nucleotide sequence ID" value="NZ_JAERQG010000001.1"/>
</dbReference>
<protein>
    <recommendedName>
        <fullName evidence="7">Phosphatidylglycerol--prolipoprotein diacylglyceryl transferase</fullName>
        <ecNumber evidence="7">2.5.1.145</ecNumber>
    </recommendedName>
</protein>
<dbReference type="HAMAP" id="MF_01147">
    <property type="entry name" value="Lgt"/>
    <property type="match status" value="1"/>
</dbReference>
<organism evidence="8 9">
    <name type="scientific">Marivirga atlantica</name>
    <dbReference type="NCBI Taxonomy" id="1548457"/>
    <lineage>
        <taxon>Bacteria</taxon>
        <taxon>Pseudomonadati</taxon>
        <taxon>Bacteroidota</taxon>
        <taxon>Cytophagia</taxon>
        <taxon>Cytophagales</taxon>
        <taxon>Marivirgaceae</taxon>
        <taxon>Marivirga</taxon>
    </lineage>
</organism>
<sequence length="277" mass="31723">MLNYIVWNPDGIIIDLGVYQLRWYSVLFGLGFLLGYQFVKARFKKAELDLKLLDNLAVYLVVGTILGARLGHCLFYDWEYFSQHPLEIILPFRFTPTFEFVGFRGLASHGGGVGVIIAIILYARKYKINTLWLIDTIALVVPLAGIFIRLGNLMNSEIVGSVTNVSWAFIFTDVDALPRHPAQIYEAFSYLLIFGFLYWLKNQKFNKPGFILGFTFLLIFIARFLIEFVKADQVEFESTMALNMGQWLSIPYMLAGIAIIIWSQKRSKQITADQTDQ</sequence>
<dbReference type="EMBL" id="JAERQG010000001">
    <property type="protein sequence ID" value="MBL0763685.1"/>
    <property type="molecule type" value="Genomic_DNA"/>
</dbReference>
<evidence type="ECO:0000256" key="5">
    <source>
        <dbReference type="ARBA" id="ARBA00022989"/>
    </source>
</evidence>
<evidence type="ECO:0000313" key="9">
    <source>
        <dbReference type="Proteomes" id="UP000642920"/>
    </source>
</evidence>
<dbReference type="GO" id="GO:0005886">
    <property type="term" value="C:plasma membrane"/>
    <property type="evidence" value="ECO:0007669"/>
    <property type="project" value="UniProtKB-SubCell"/>
</dbReference>
<accession>A0A937DH61</accession>
<feature type="transmembrane region" description="Helical" evidence="7">
    <location>
        <begin position="209"/>
        <end position="226"/>
    </location>
</feature>
<keyword evidence="4 7" id="KW-0812">Transmembrane</keyword>
<dbReference type="Proteomes" id="UP000642920">
    <property type="component" value="Unassembled WGS sequence"/>
</dbReference>
<dbReference type="GO" id="GO:0042158">
    <property type="term" value="P:lipoprotein biosynthetic process"/>
    <property type="evidence" value="ECO:0007669"/>
    <property type="project" value="UniProtKB-UniRule"/>
</dbReference>
<dbReference type="Pfam" id="PF01790">
    <property type="entry name" value="LGT"/>
    <property type="match status" value="1"/>
</dbReference>